<dbReference type="Gene3D" id="3.30.710.10">
    <property type="entry name" value="Potassium Channel Kv1.1, Chain A"/>
    <property type="match status" value="1"/>
</dbReference>
<feature type="domain" description="BTB" evidence="1">
    <location>
        <begin position="72"/>
        <end position="137"/>
    </location>
</feature>
<dbReference type="InterPro" id="IPR000210">
    <property type="entry name" value="BTB/POZ_dom"/>
</dbReference>
<dbReference type="AlphaFoldDB" id="A0A914Q6P6"/>
<reference evidence="3" key="1">
    <citation type="submission" date="2022-11" db="UniProtKB">
        <authorList>
            <consortium name="WormBaseParasite"/>
        </authorList>
    </citation>
    <scope>IDENTIFICATION</scope>
</reference>
<dbReference type="Pfam" id="PF00651">
    <property type="entry name" value="BTB"/>
    <property type="match status" value="1"/>
</dbReference>
<keyword evidence="2" id="KW-1185">Reference proteome</keyword>
<sequence length="241" mass="28819">MVKPLTYSKQLADFVQYRFCYLKDLLNPENKFIENDIFTIQMKGMLFFESSDEDRRERSLTLAQYLWERDDRDFIISIGKKHERKTEIKIHKFVLASRSPVFDRMLENEMKEKFENKLEIIDFNAEIVKMAIEYFYDRDTYETCNVDQLIDLLQFAEKYDIQDLKSKVEHVLIIKVRPNNICEISNASINANSAKLKEICIQLMHFYMKQKLPFNEEIILNEDFVVELNQIAALPVEEKKE</sequence>
<accession>A0A914Q6P6</accession>
<evidence type="ECO:0000313" key="2">
    <source>
        <dbReference type="Proteomes" id="UP000887578"/>
    </source>
</evidence>
<organism evidence="2 3">
    <name type="scientific">Panagrolaimus davidi</name>
    <dbReference type="NCBI Taxonomy" id="227884"/>
    <lineage>
        <taxon>Eukaryota</taxon>
        <taxon>Metazoa</taxon>
        <taxon>Ecdysozoa</taxon>
        <taxon>Nematoda</taxon>
        <taxon>Chromadorea</taxon>
        <taxon>Rhabditida</taxon>
        <taxon>Tylenchina</taxon>
        <taxon>Panagrolaimomorpha</taxon>
        <taxon>Panagrolaimoidea</taxon>
        <taxon>Panagrolaimidae</taxon>
        <taxon>Panagrolaimus</taxon>
    </lineage>
</organism>
<dbReference type="PANTHER" id="PTHR24413">
    <property type="entry name" value="SPECKLE-TYPE POZ PROTEIN"/>
    <property type="match status" value="1"/>
</dbReference>
<dbReference type="InterPro" id="IPR011333">
    <property type="entry name" value="SKP1/BTB/POZ_sf"/>
</dbReference>
<dbReference type="SUPFAM" id="SSF54695">
    <property type="entry name" value="POZ domain"/>
    <property type="match status" value="1"/>
</dbReference>
<dbReference type="WBParaSite" id="PDA_v2.g26666.t1">
    <property type="protein sequence ID" value="PDA_v2.g26666.t1"/>
    <property type="gene ID" value="PDA_v2.g26666"/>
</dbReference>
<name>A0A914Q6P6_9BILA</name>
<dbReference type="SMART" id="SM00225">
    <property type="entry name" value="BTB"/>
    <property type="match status" value="1"/>
</dbReference>
<evidence type="ECO:0000313" key="3">
    <source>
        <dbReference type="WBParaSite" id="PDA_v2.g26666.t1"/>
    </source>
</evidence>
<evidence type="ECO:0000259" key="1">
    <source>
        <dbReference type="PROSITE" id="PS50097"/>
    </source>
</evidence>
<dbReference type="CDD" id="cd18186">
    <property type="entry name" value="BTB_POZ_ZBTB_KLHL-like"/>
    <property type="match status" value="1"/>
</dbReference>
<dbReference type="PROSITE" id="PS50097">
    <property type="entry name" value="BTB"/>
    <property type="match status" value="1"/>
</dbReference>
<dbReference type="Proteomes" id="UP000887578">
    <property type="component" value="Unplaced"/>
</dbReference>
<protein>
    <submittedName>
        <fullName evidence="3">BTB domain-containing protein</fullName>
    </submittedName>
</protein>
<proteinExistence type="predicted"/>